<dbReference type="PATRIC" id="fig|287.2965.peg.2387"/>
<dbReference type="InterPro" id="IPR021147">
    <property type="entry name" value="DUF697"/>
</dbReference>
<dbReference type="InterPro" id="IPR027417">
    <property type="entry name" value="P-loop_NTPase"/>
</dbReference>
<dbReference type="Pfam" id="PF05128">
    <property type="entry name" value="DUF697"/>
    <property type="match status" value="1"/>
</dbReference>
<gene>
    <name evidence="5" type="primary">era</name>
    <name evidence="5" type="ORF">CCBH4851_00594</name>
</gene>
<name>A0A0N9ZTL5_PSEAI</name>
<keyword evidence="4" id="KW-0472">Membrane</keyword>
<dbReference type="GO" id="GO:0030488">
    <property type="term" value="P:tRNA methylation"/>
    <property type="evidence" value="ECO:0007669"/>
    <property type="project" value="TreeGrafter"/>
</dbReference>
<accession>A0A0N9ZTL5</accession>
<evidence type="ECO:0000256" key="3">
    <source>
        <dbReference type="ARBA" id="ARBA00022989"/>
    </source>
</evidence>
<protein>
    <submittedName>
        <fullName evidence="5">GTPase Era</fullName>
    </submittedName>
</protein>
<dbReference type="PANTHER" id="PTHR42714:SF2">
    <property type="entry name" value="TRNA MODIFICATION GTPASE GTPBP3, MITOCHONDRIAL"/>
    <property type="match status" value="1"/>
</dbReference>
<evidence type="ECO:0000313" key="5">
    <source>
        <dbReference type="EMBL" id="ALI59294.1"/>
    </source>
</evidence>
<dbReference type="GO" id="GO:0005525">
    <property type="term" value="F:GTP binding"/>
    <property type="evidence" value="ECO:0007669"/>
    <property type="project" value="InterPro"/>
</dbReference>
<evidence type="ECO:0000256" key="2">
    <source>
        <dbReference type="ARBA" id="ARBA00022692"/>
    </source>
</evidence>
<evidence type="ECO:0000256" key="1">
    <source>
        <dbReference type="ARBA" id="ARBA00004141"/>
    </source>
</evidence>
<reference evidence="5" key="1">
    <citation type="submission" date="2015-08" db="EMBL/GenBank/DDBJ databases">
        <title>Pseudomonas aeruginosa strain CCBH4851 chromosome region.</title>
        <authorList>
            <person name="Silveira M.C."/>
            <person name="Carvalho-Assef A.P.D."/>
            <person name="Albano R.M."/>
        </authorList>
    </citation>
    <scope>NUCLEOTIDE SEQUENCE</scope>
    <source>
        <strain evidence="5">CCBH4851</strain>
    </source>
</reference>
<organism evidence="5">
    <name type="scientific">Pseudomonas aeruginosa</name>
    <dbReference type="NCBI Taxonomy" id="287"/>
    <lineage>
        <taxon>Bacteria</taxon>
        <taxon>Pseudomonadati</taxon>
        <taxon>Pseudomonadota</taxon>
        <taxon>Gammaproteobacteria</taxon>
        <taxon>Pseudomonadales</taxon>
        <taxon>Pseudomonadaceae</taxon>
        <taxon>Pseudomonas</taxon>
    </lineage>
</organism>
<proteinExistence type="predicted"/>
<keyword evidence="2" id="KW-0812">Transmembrane</keyword>
<dbReference type="PANTHER" id="PTHR42714">
    <property type="entry name" value="TRNA MODIFICATION GTPASE GTPBP3"/>
    <property type="match status" value="1"/>
</dbReference>
<dbReference type="GO" id="GO:0005737">
    <property type="term" value="C:cytoplasm"/>
    <property type="evidence" value="ECO:0007669"/>
    <property type="project" value="TreeGrafter"/>
</dbReference>
<sequence>MNTATPDIQHHIDDAIRSAVKGSGKVNIIISGKTGVGKSTLINSVFRGDLALTGSGKPVTQRTEEISKEGHPITILDTKGLELHDYEEIIGELTEVINERSAEHDENKHIHVAWLCIHEDGRRIEDAEQKLCEMFKEKDIPVIVVITKSRSDNGFREQVTKALPSAAMVVSVRAIAEQIDDDGETITLKEKGLNELISETSKLLPEAKQRAYANALNSKHAAATKLKIEQAEREVNIASVAAGAAAAVPIPFSDAIALVPIQVGMLAKVGVTFGMETSTAALTTLVTSALGSTAATLVGRALVTGLLKMVPGLGSAAGGAIASTTAITLTRTLGAAYISILTSFIEKNPGKELDVDLISNELKKKLSISF</sequence>
<dbReference type="AlphaFoldDB" id="A0A0N9ZTL5"/>
<comment type="subcellular location">
    <subcellularLocation>
        <location evidence="1">Membrane</location>
        <topology evidence="1">Multi-pass membrane protein</topology>
    </subcellularLocation>
</comment>
<dbReference type="GO" id="GO:0002098">
    <property type="term" value="P:tRNA wobble uridine modification"/>
    <property type="evidence" value="ECO:0007669"/>
    <property type="project" value="TreeGrafter"/>
</dbReference>
<dbReference type="RefSeq" id="WP_023123596.1">
    <property type="nucleotide sequence ID" value="NZ_CBDDSE010000001.1"/>
</dbReference>
<dbReference type="GO" id="GO:0016020">
    <property type="term" value="C:membrane"/>
    <property type="evidence" value="ECO:0007669"/>
    <property type="project" value="UniProtKB-SubCell"/>
</dbReference>
<dbReference type="SUPFAM" id="SSF52540">
    <property type="entry name" value="P-loop containing nucleoside triphosphate hydrolases"/>
    <property type="match status" value="1"/>
</dbReference>
<dbReference type="Pfam" id="PF01926">
    <property type="entry name" value="MMR_HSR1"/>
    <property type="match status" value="1"/>
</dbReference>
<dbReference type="Gene3D" id="3.40.50.300">
    <property type="entry name" value="P-loop containing nucleotide triphosphate hydrolases"/>
    <property type="match status" value="1"/>
</dbReference>
<dbReference type="CDD" id="cd00882">
    <property type="entry name" value="Ras_like_GTPase"/>
    <property type="match status" value="1"/>
</dbReference>
<evidence type="ECO:0000256" key="4">
    <source>
        <dbReference type="ARBA" id="ARBA00023136"/>
    </source>
</evidence>
<dbReference type="EMBL" id="KT454971">
    <property type="protein sequence ID" value="ALI59294.1"/>
    <property type="molecule type" value="Genomic_DNA"/>
</dbReference>
<dbReference type="InterPro" id="IPR006073">
    <property type="entry name" value="GTP-bd"/>
</dbReference>
<keyword evidence="3" id="KW-1133">Transmembrane helix</keyword>